<dbReference type="Pfam" id="PF00440">
    <property type="entry name" value="TetR_N"/>
    <property type="match status" value="1"/>
</dbReference>
<dbReference type="eggNOG" id="COG1309">
    <property type="taxonomic scope" value="Bacteria"/>
</dbReference>
<protein>
    <submittedName>
        <fullName evidence="4">TetR family transcriptional regulator</fullName>
    </submittedName>
</protein>
<name>A0A023BU60_9FLAO</name>
<dbReference type="SUPFAM" id="SSF46689">
    <property type="entry name" value="Homeodomain-like"/>
    <property type="match status" value="1"/>
</dbReference>
<reference evidence="4 5" key="1">
    <citation type="submission" date="2014-04" db="EMBL/GenBank/DDBJ databases">
        <title>Aquimarina sp. 22II-S11-z7 Genome Sequencing.</title>
        <authorList>
            <person name="Lai Q."/>
        </authorList>
    </citation>
    <scope>NUCLEOTIDE SEQUENCE [LARGE SCALE GENOMIC DNA]</scope>
    <source>
        <strain evidence="4 5">22II-S11-z7</strain>
    </source>
</reference>
<evidence type="ECO:0000256" key="1">
    <source>
        <dbReference type="ARBA" id="ARBA00023125"/>
    </source>
</evidence>
<dbReference type="Gene3D" id="1.10.357.10">
    <property type="entry name" value="Tetracycline Repressor, domain 2"/>
    <property type="match status" value="1"/>
</dbReference>
<sequence length="222" mass="25888">MESLPIHITINPELYTKNPESSDLGKKIVQTSIEMINDLGFESFTFRKLGVAIGSNESSIYRYFESKHALLVYLINWYWSWIEYKLVFATTNITSAKDKLNIAITLFTQEVKEDNSFTFINEILLNKIIISESVKAYHTKDIDEENKKGFYKTYKRVVQRVSDMVLEINPKFEFPHMLISTVIEGAHHQRYFSQHLPSLTDVEEGKNNVVRFYTDLVQKTIV</sequence>
<gene>
    <name evidence="4" type="ORF">ATO12_16230</name>
</gene>
<proteinExistence type="predicted"/>
<dbReference type="RefSeq" id="WP_034242178.1">
    <property type="nucleotide sequence ID" value="NZ_AQRA01000005.1"/>
</dbReference>
<keyword evidence="5" id="KW-1185">Reference proteome</keyword>
<dbReference type="OrthoDB" id="649282at2"/>
<evidence type="ECO:0000313" key="4">
    <source>
        <dbReference type="EMBL" id="EZH73484.1"/>
    </source>
</evidence>
<dbReference type="STRING" id="1317122.ATO12_16230"/>
<evidence type="ECO:0000256" key="2">
    <source>
        <dbReference type="PROSITE-ProRule" id="PRU00335"/>
    </source>
</evidence>
<dbReference type="InterPro" id="IPR001647">
    <property type="entry name" value="HTH_TetR"/>
</dbReference>
<evidence type="ECO:0000313" key="5">
    <source>
        <dbReference type="Proteomes" id="UP000023541"/>
    </source>
</evidence>
<evidence type="ECO:0000259" key="3">
    <source>
        <dbReference type="PROSITE" id="PS50977"/>
    </source>
</evidence>
<feature type="DNA-binding region" description="H-T-H motif" evidence="2">
    <location>
        <begin position="45"/>
        <end position="64"/>
    </location>
</feature>
<dbReference type="EMBL" id="AQRA01000005">
    <property type="protein sequence ID" value="EZH73484.1"/>
    <property type="molecule type" value="Genomic_DNA"/>
</dbReference>
<keyword evidence="1 2" id="KW-0238">DNA-binding</keyword>
<dbReference type="PROSITE" id="PS50977">
    <property type="entry name" value="HTH_TETR_2"/>
    <property type="match status" value="1"/>
</dbReference>
<dbReference type="AlphaFoldDB" id="A0A023BU60"/>
<accession>A0A023BU60</accession>
<dbReference type="InterPro" id="IPR009057">
    <property type="entry name" value="Homeodomain-like_sf"/>
</dbReference>
<organism evidence="4 5">
    <name type="scientific">Aquimarina atlantica</name>
    <dbReference type="NCBI Taxonomy" id="1317122"/>
    <lineage>
        <taxon>Bacteria</taxon>
        <taxon>Pseudomonadati</taxon>
        <taxon>Bacteroidota</taxon>
        <taxon>Flavobacteriia</taxon>
        <taxon>Flavobacteriales</taxon>
        <taxon>Flavobacteriaceae</taxon>
        <taxon>Aquimarina</taxon>
    </lineage>
</organism>
<feature type="domain" description="HTH tetR-type" evidence="3">
    <location>
        <begin position="22"/>
        <end position="82"/>
    </location>
</feature>
<comment type="caution">
    <text evidence="4">The sequence shown here is derived from an EMBL/GenBank/DDBJ whole genome shotgun (WGS) entry which is preliminary data.</text>
</comment>
<dbReference type="Proteomes" id="UP000023541">
    <property type="component" value="Unassembled WGS sequence"/>
</dbReference>
<dbReference type="GO" id="GO:0003677">
    <property type="term" value="F:DNA binding"/>
    <property type="evidence" value="ECO:0007669"/>
    <property type="project" value="UniProtKB-UniRule"/>
</dbReference>